<feature type="signal peptide" evidence="1">
    <location>
        <begin position="1"/>
        <end position="21"/>
    </location>
</feature>
<dbReference type="AlphaFoldDB" id="A0A2T4GFE6"/>
<keyword evidence="1" id="KW-0732">Signal</keyword>
<sequence length="136" mass="15660">MKFTLLTQAALAISSITGAVANPTPDVSSASELDKRRDCSMTIKYVKTWVEDGLDRYRHWLITEPREDKHLDFWCEAVHSVQYFSNRQCYWGDDGKYYVDVSVVRGPAGHDYLMSTYNGACKDFERLTECKAIKQF</sequence>
<dbReference type="EMBL" id="CP064747">
    <property type="protein sequence ID" value="QPC57950.1"/>
    <property type="molecule type" value="Genomic_DNA"/>
</dbReference>
<dbReference type="Proteomes" id="UP000663297">
    <property type="component" value="Chromosome 1"/>
</dbReference>
<dbReference type="EMBL" id="PVEM01000023">
    <property type="protein sequence ID" value="PTD02241.1"/>
    <property type="molecule type" value="Genomic_DNA"/>
</dbReference>
<keyword evidence="4" id="KW-1185">Reference proteome</keyword>
<name>A0A2T4GFE6_FUSCU</name>
<reference evidence="2 4" key="1">
    <citation type="submission" date="2018-02" db="EMBL/GenBank/DDBJ databases">
        <title>Fusarium culmorum secondary metabolites in fungal-bacterial-plant interactions.</title>
        <authorList>
            <person name="Schmidt R."/>
        </authorList>
    </citation>
    <scope>NUCLEOTIDE SEQUENCE [LARGE SCALE GENOMIC DNA]</scope>
    <source>
        <strain evidence="2 4">PV</strain>
    </source>
</reference>
<dbReference type="OMA" id="EPREDKH"/>
<evidence type="ECO:0000256" key="1">
    <source>
        <dbReference type="SAM" id="SignalP"/>
    </source>
</evidence>
<gene>
    <name evidence="2" type="ORF">FCULG_00012124</name>
    <name evidence="3" type="ORF">HYE67_000181</name>
</gene>
<dbReference type="Proteomes" id="UP000241587">
    <property type="component" value="Unassembled WGS sequence"/>
</dbReference>
<evidence type="ECO:0000313" key="2">
    <source>
        <dbReference type="EMBL" id="PTD02241.1"/>
    </source>
</evidence>
<evidence type="ECO:0000313" key="4">
    <source>
        <dbReference type="Proteomes" id="UP000241587"/>
    </source>
</evidence>
<accession>A0A2T4GFE6</accession>
<proteinExistence type="predicted"/>
<reference evidence="3" key="2">
    <citation type="submission" date="2020-11" db="EMBL/GenBank/DDBJ databases">
        <title>The chromosome-scale genome resource for two endophytic Fusarium species: F. culmorum and F. pseudograminearum.</title>
        <authorList>
            <person name="Yuan Z."/>
        </authorList>
    </citation>
    <scope>NUCLEOTIDE SEQUENCE</scope>
    <source>
        <strain evidence="3">Class2-1B</strain>
    </source>
</reference>
<organism evidence="2 4">
    <name type="scientific">Fusarium culmorum</name>
    <dbReference type="NCBI Taxonomy" id="5516"/>
    <lineage>
        <taxon>Eukaryota</taxon>
        <taxon>Fungi</taxon>
        <taxon>Dikarya</taxon>
        <taxon>Ascomycota</taxon>
        <taxon>Pezizomycotina</taxon>
        <taxon>Sordariomycetes</taxon>
        <taxon>Hypocreomycetidae</taxon>
        <taxon>Hypocreales</taxon>
        <taxon>Nectriaceae</taxon>
        <taxon>Fusarium</taxon>
    </lineage>
</organism>
<feature type="chain" id="PRO_5036322869" evidence="1">
    <location>
        <begin position="22"/>
        <end position="136"/>
    </location>
</feature>
<protein>
    <submittedName>
        <fullName evidence="2">Uncharacterized protein</fullName>
    </submittedName>
</protein>
<evidence type="ECO:0000313" key="3">
    <source>
        <dbReference type="EMBL" id="QPC57950.1"/>
    </source>
</evidence>
<dbReference type="OrthoDB" id="5022363at2759"/>